<evidence type="ECO:0000256" key="1">
    <source>
        <dbReference type="SAM" id="MobiDB-lite"/>
    </source>
</evidence>
<keyword evidence="3" id="KW-1185">Reference proteome</keyword>
<sequence length="124" mass="14143">MSESDKKEPQAQEPQQRLGHISKGMSELLIADMFNKHGIQPEHRRQMTADQKQEIIDLVQDLQRQVDEFMKQGLVEKNVQLEPKAPPPGRIVAEPSSSPAPTLNNEAAAPKRKRRMVLRKDKDK</sequence>
<feature type="compositionally biased region" description="Polar residues" evidence="1">
    <location>
        <begin position="95"/>
        <end position="105"/>
    </location>
</feature>
<evidence type="ECO:0000313" key="2">
    <source>
        <dbReference type="EMBL" id="ARU60053.1"/>
    </source>
</evidence>
<dbReference type="OrthoDB" id="2381746at2"/>
<dbReference type="EMBL" id="CP021434">
    <property type="protein sequence ID" value="ARU60053.1"/>
    <property type="molecule type" value="Genomic_DNA"/>
</dbReference>
<evidence type="ECO:0008006" key="4">
    <source>
        <dbReference type="Google" id="ProtNLM"/>
    </source>
</evidence>
<gene>
    <name evidence="2" type="ORF">CBW65_02465</name>
</gene>
<organism evidence="2 3">
    <name type="scientific">Tumebacillus avium</name>
    <dbReference type="NCBI Taxonomy" id="1903704"/>
    <lineage>
        <taxon>Bacteria</taxon>
        <taxon>Bacillati</taxon>
        <taxon>Bacillota</taxon>
        <taxon>Bacilli</taxon>
        <taxon>Bacillales</taxon>
        <taxon>Alicyclobacillaceae</taxon>
        <taxon>Tumebacillus</taxon>
    </lineage>
</organism>
<protein>
    <recommendedName>
        <fullName evidence="4">Spore coat protein</fullName>
    </recommendedName>
</protein>
<feature type="region of interest" description="Disordered" evidence="1">
    <location>
        <begin position="79"/>
        <end position="124"/>
    </location>
</feature>
<feature type="region of interest" description="Disordered" evidence="1">
    <location>
        <begin position="1"/>
        <end position="24"/>
    </location>
</feature>
<accession>A0A1Y0IKT2</accession>
<dbReference type="RefSeq" id="WP_087455441.1">
    <property type="nucleotide sequence ID" value="NZ_CP021434.1"/>
</dbReference>
<reference evidence="3" key="1">
    <citation type="submission" date="2017-05" db="EMBL/GenBank/DDBJ databases">
        <authorList>
            <person name="Sung H."/>
        </authorList>
    </citation>
    <scope>NUCLEOTIDE SEQUENCE [LARGE SCALE GENOMIC DNA]</scope>
    <source>
        <strain evidence="3">AR23208</strain>
    </source>
</reference>
<dbReference type="Proteomes" id="UP000195437">
    <property type="component" value="Chromosome"/>
</dbReference>
<dbReference type="AlphaFoldDB" id="A0A1Y0IKT2"/>
<feature type="compositionally biased region" description="Basic and acidic residues" evidence="1">
    <location>
        <begin position="1"/>
        <end position="10"/>
    </location>
</feature>
<dbReference type="KEGG" id="tum:CBW65_02465"/>
<proteinExistence type="predicted"/>
<name>A0A1Y0IKT2_9BACL</name>
<evidence type="ECO:0000313" key="3">
    <source>
        <dbReference type="Proteomes" id="UP000195437"/>
    </source>
</evidence>